<feature type="compositionally biased region" description="Pro residues" evidence="1">
    <location>
        <begin position="410"/>
        <end position="421"/>
    </location>
</feature>
<dbReference type="OrthoDB" id="6366357at2759"/>
<accession>A0A8J2LHW0</accession>
<feature type="region of interest" description="Disordered" evidence="1">
    <location>
        <begin position="374"/>
        <end position="458"/>
    </location>
</feature>
<gene>
    <name evidence="3" type="ORF">AFUS01_LOCUS45154</name>
</gene>
<dbReference type="AlphaFoldDB" id="A0A8J2LHW0"/>
<feature type="chain" id="PRO_5035163667" evidence="2">
    <location>
        <begin position="25"/>
        <end position="852"/>
    </location>
</feature>
<evidence type="ECO:0000313" key="3">
    <source>
        <dbReference type="EMBL" id="CAG7835833.1"/>
    </source>
</evidence>
<evidence type="ECO:0000256" key="1">
    <source>
        <dbReference type="SAM" id="MobiDB-lite"/>
    </source>
</evidence>
<dbReference type="InterPro" id="IPR032062">
    <property type="entry name" value="DUF4803"/>
</dbReference>
<dbReference type="EMBL" id="CAJVCH010570774">
    <property type="protein sequence ID" value="CAG7835833.1"/>
    <property type="molecule type" value="Genomic_DNA"/>
</dbReference>
<feature type="region of interest" description="Disordered" evidence="1">
    <location>
        <begin position="669"/>
        <end position="691"/>
    </location>
</feature>
<feature type="signal peptide" evidence="2">
    <location>
        <begin position="1"/>
        <end position="24"/>
    </location>
</feature>
<feature type="compositionally biased region" description="Polar residues" evidence="1">
    <location>
        <begin position="669"/>
        <end position="679"/>
    </location>
</feature>
<dbReference type="Proteomes" id="UP000708208">
    <property type="component" value="Unassembled WGS sequence"/>
</dbReference>
<feature type="region of interest" description="Disordered" evidence="1">
    <location>
        <begin position="760"/>
        <end position="783"/>
    </location>
</feature>
<keyword evidence="2" id="KW-0732">Signal</keyword>
<feature type="region of interest" description="Disordered" evidence="1">
    <location>
        <begin position="49"/>
        <end position="68"/>
    </location>
</feature>
<proteinExistence type="predicted"/>
<feature type="compositionally biased region" description="Basic and acidic residues" evidence="1">
    <location>
        <begin position="381"/>
        <end position="392"/>
    </location>
</feature>
<comment type="caution">
    <text evidence="3">The sequence shown here is derived from an EMBL/GenBank/DDBJ whole genome shotgun (WGS) entry which is preliminary data.</text>
</comment>
<feature type="compositionally biased region" description="Acidic residues" evidence="1">
    <location>
        <begin position="49"/>
        <end position="62"/>
    </location>
</feature>
<dbReference type="PANTHER" id="PTHR47890">
    <property type="entry name" value="LD24308P"/>
    <property type="match status" value="1"/>
</dbReference>
<evidence type="ECO:0000313" key="4">
    <source>
        <dbReference type="Proteomes" id="UP000708208"/>
    </source>
</evidence>
<evidence type="ECO:0000256" key="2">
    <source>
        <dbReference type="SAM" id="SignalP"/>
    </source>
</evidence>
<sequence>MRPTVKIFFLVVTIGLIFVSESLAKKKINKEGVGSSKALKRSVRSAEEGDVAEVGSTEEDYADPVPDPFAKNPKWSNFVHRVDAISASLKELTNTLSGLLSSPAPDSLLPFAKEFAKHFVQLNDFFSPLHDELNDGAAYSVINPAVGLTDLKKLNRWAREPPAGKLDKARLKWIEVNGFAITVHYIFDRLYPEIKKWGLTEADDSVTTAYPTWLQTISGYEGGDKPTYELRQLEHLSTMINTDIDAEGEKGHMIRSLEKILRKHLSGWDPDSDYNIYCFGNNEFGIIHDTFDLLTDAALFLSMADMKHAVLNATSAVLKEWEAQTGGGEEGDITKAASPSDLTGKFETIFQEMKTKIDRKIRIAEILENTDLIIPGPTTFKCDKPPGDHGTEEPTPNQPDGHNPIENPHRIPPGGSPPLFPPSQWGKPKPDPLSPKAEGERPDLDPQSGPTHPLPIGYIDKRPAEFQFAAFSKAYMGYLEAETVLNPDGSCKSTCPDFKRPTPTCANKTVDCEGYRNAYCEAGTKDCLAESKCTADARKCMRTSYKVSFCPSKKPTRIYEWIDINGTLVGKESDEGPDTCEQDTKKVAERWEMDFGIILNAPQYCEVCLCVCDSPMSADGIHWFDLQPVEAEEGFVITSLKFVQKDNIIRLDAEQGKLLENGKVDQSTLSWIPSPTPDSNDPAKATQLGGSENGFRKLGLDMIYGTTKEVITGIKVVRTGDTLHLSAKTTEVTINGSFASGGKSEWKDANYPTPLEKKKKVDLEDRVSSLKQKGPSQPKEAPENKMVVQFDASSLAKDAGQNVIPYFDIQPTRHHTVRKALNAIGILYKTKKGYGGFVSPTITPWREFTPFL</sequence>
<protein>
    <submittedName>
        <fullName evidence="3">Uncharacterized protein</fullName>
    </submittedName>
</protein>
<dbReference type="PANTHER" id="PTHR47890:SF1">
    <property type="entry name" value="LD24308P"/>
    <property type="match status" value="1"/>
</dbReference>
<organism evidence="3 4">
    <name type="scientific">Allacma fusca</name>
    <dbReference type="NCBI Taxonomy" id="39272"/>
    <lineage>
        <taxon>Eukaryota</taxon>
        <taxon>Metazoa</taxon>
        <taxon>Ecdysozoa</taxon>
        <taxon>Arthropoda</taxon>
        <taxon>Hexapoda</taxon>
        <taxon>Collembola</taxon>
        <taxon>Symphypleona</taxon>
        <taxon>Sminthuridae</taxon>
        <taxon>Allacma</taxon>
    </lineage>
</organism>
<keyword evidence="4" id="KW-1185">Reference proteome</keyword>
<reference evidence="3" key="1">
    <citation type="submission" date="2021-06" db="EMBL/GenBank/DDBJ databases">
        <authorList>
            <person name="Hodson N. C."/>
            <person name="Mongue J. A."/>
            <person name="Jaron S. K."/>
        </authorList>
    </citation>
    <scope>NUCLEOTIDE SEQUENCE</scope>
</reference>
<dbReference type="Pfam" id="PF16061">
    <property type="entry name" value="DUF4803"/>
    <property type="match status" value="1"/>
</dbReference>
<name>A0A8J2LHW0_9HEXA</name>